<proteinExistence type="predicted"/>
<dbReference type="PANTHER" id="PTHR10217">
    <property type="entry name" value="VOLTAGE AND LIGAND GATED POTASSIUM CHANNEL"/>
    <property type="match status" value="1"/>
</dbReference>
<keyword evidence="4 5" id="KW-0472">Membrane</keyword>
<organism evidence="7">
    <name type="scientific">Pyrodinium bahamense</name>
    <dbReference type="NCBI Taxonomy" id="73915"/>
    <lineage>
        <taxon>Eukaryota</taxon>
        <taxon>Sar</taxon>
        <taxon>Alveolata</taxon>
        <taxon>Dinophyceae</taxon>
        <taxon>Gonyaulacales</taxon>
        <taxon>Pyrocystaceae</taxon>
        <taxon>Pyrodinium</taxon>
    </lineage>
</organism>
<dbReference type="Pfam" id="PF00520">
    <property type="entry name" value="Ion_trans"/>
    <property type="match status" value="1"/>
</dbReference>
<evidence type="ECO:0000256" key="4">
    <source>
        <dbReference type="ARBA" id="ARBA00023136"/>
    </source>
</evidence>
<comment type="subcellular location">
    <subcellularLocation>
        <location evidence="1">Membrane</location>
        <topology evidence="1">Multi-pass membrane protein</topology>
    </subcellularLocation>
</comment>
<dbReference type="PANTHER" id="PTHR10217:SF435">
    <property type="entry name" value="POTASSIUM VOLTAGE-GATED CHANNEL PROTEIN EAG"/>
    <property type="match status" value="1"/>
</dbReference>
<dbReference type="GO" id="GO:0042391">
    <property type="term" value="P:regulation of membrane potential"/>
    <property type="evidence" value="ECO:0007669"/>
    <property type="project" value="TreeGrafter"/>
</dbReference>
<feature type="transmembrane region" description="Helical" evidence="5">
    <location>
        <begin position="263"/>
        <end position="281"/>
    </location>
</feature>
<evidence type="ECO:0000256" key="1">
    <source>
        <dbReference type="ARBA" id="ARBA00004141"/>
    </source>
</evidence>
<feature type="transmembrane region" description="Helical" evidence="5">
    <location>
        <begin position="192"/>
        <end position="212"/>
    </location>
</feature>
<evidence type="ECO:0000256" key="2">
    <source>
        <dbReference type="ARBA" id="ARBA00022692"/>
    </source>
</evidence>
<gene>
    <name evidence="7" type="ORF">PBAH0796_LOCUS1130</name>
</gene>
<dbReference type="EMBL" id="HBEG01002090">
    <property type="protein sequence ID" value="CAD8345392.1"/>
    <property type="molecule type" value="Transcribed_RNA"/>
</dbReference>
<keyword evidence="2 5" id="KW-0812">Transmembrane</keyword>
<evidence type="ECO:0000313" key="7">
    <source>
        <dbReference type="EMBL" id="CAD8345392.1"/>
    </source>
</evidence>
<dbReference type="GO" id="GO:0005886">
    <property type="term" value="C:plasma membrane"/>
    <property type="evidence" value="ECO:0007669"/>
    <property type="project" value="TreeGrafter"/>
</dbReference>
<protein>
    <recommendedName>
        <fullName evidence="6">Ion transport domain-containing protein</fullName>
    </recommendedName>
</protein>
<evidence type="ECO:0000256" key="5">
    <source>
        <dbReference type="SAM" id="Phobius"/>
    </source>
</evidence>
<dbReference type="Gene3D" id="1.10.287.70">
    <property type="match status" value="1"/>
</dbReference>
<feature type="transmembrane region" description="Helical" evidence="5">
    <location>
        <begin position="409"/>
        <end position="429"/>
    </location>
</feature>
<dbReference type="Gene3D" id="1.10.287.630">
    <property type="entry name" value="Helix hairpin bin"/>
    <property type="match status" value="1"/>
</dbReference>
<sequence length="774" mass="86202">MPHAWQLLDGIMPLSPGRSTLRTPLKVPSFQEALLLLTQAHSHEVNQVREACDLKLSLLSQEVLALRARLRAAGVSAQDAGLAAEDVQPPVAVGGPLGPGPAGGGLGAGPANAAGVLGKLAAGGEATTFTVKAAWESLMEGAAWGSALDPFLVRSGSEEKADESQGVTEDHQQRRDRHVILPNSLFRMNWDFVGLFLICYDVITIPFNQAFQPPSGWLSITMDWITLLFWTGDMIQGFFLGYFEKGELVTSRRRILWHYLRTWFLVDILVVGPDWIMLLFAPEGDTSAAGAGKILKSARAMRILRLLRLAKVQRMLNLLYDLIESEFTFIVINLTKLLFSVLVLNHVVACLWYLTGKLAIEQEMMSWIDLSGIAKEDIPYAYTTSLHWSLTQFTPASMDVSAKNIFERVYSIVILFLSMVVFSSIVGSISGSMTSLRSMKSDQMKQFWLLRRYLRQRSVPKGLSSRIYKYLEHQCLKQNNHVQPGQIKVLEGLSESLRNELMHEMHSPHLLDHPFFLYLNNEMAVVMHRLCRVALGQQSYAEREVVFGAGDEAKKVYFVKGGSLDYKLMDRTVLRPPPRPKEWISEALLWTAWRHRGDLVALIESELILVDPAQFVSVMNLHPRPWFYAKQYATKFVEFLNRLGREAVSDIIRDTLFYGKAVNDIEWRNSFKVTVSAALRGTARCEEAACDAEPDASIADAVGITAATHEDGPERDTCSGATAQQLLCTGAKQHAGPQTRSYPPAVQRCTFGFCPCPGPLSTVFPGPSAAVTWR</sequence>
<feature type="transmembrane region" description="Helical" evidence="5">
    <location>
        <begin position="224"/>
        <end position="243"/>
    </location>
</feature>
<dbReference type="GO" id="GO:0005249">
    <property type="term" value="F:voltage-gated potassium channel activity"/>
    <property type="evidence" value="ECO:0007669"/>
    <property type="project" value="TreeGrafter"/>
</dbReference>
<accession>A0A7R9ZVQ3</accession>
<dbReference type="SUPFAM" id="SSF81324">
    <property type="entry name" value="Voltage-gated potassium channels"/>
    <property type="match status" value="1"/>
</dbReference>
<dbReference type="InterPro" id="IPR014710">
    <property type="entry name" value="RmlC-like_jellyroll"/>
</dbReference>
<evidence type="ECO:0000259" key="6">
    <source>
        <dbReference type="Pfam" id="PF00520"/>
    </source>
</evidence>
<feature type="domain" description="Ion transport" evidence="6">
    <location>
        <begin position="189"/>
        <end position="438"/>
    </location>
</feature>
<feature type="transmembrane region" description="Helical" evidence="5">
    <location>
        <begin position="327"/>
        <end position="354"/>
    </location>
</feature>
<keyword evidence="3 5" id="KW-1133">Transmembrane helix</keyword>
<dbReference type="AlphaFoldDB" id="A0A7R9ZVQ3"/>
<dbReference type="InterPro" id="IPR050818">
    <property type="entry name" value="KCNH_animal-type"/>
</dbReference>
<dbReference type="Gene3D" id="2.60.120.10">
    <property type="entry name" value="Jelly Rolls"/>
    <property type="match status" value="1"/>
</dbReference>
<dbReference type="SUPFAM" id="SSF51206">
    <property type="entry name" value="cAMP-binding domain-like"/>
    <property type="match status" value="1"/>
</dbReference>
<reference evidence="7" key="1">
    <citation type="submission" date="2021-01" db="EMBL/GenBank/DDBJ databases">
        <authorList>
            <person name="Corre E."/>
            <person name="Pelletier E."/>
            <person name="Niang G."/>
            <person name="Scheremetjew M."/>
            <person name="Finn R."/>
            <person name="Kale V."/>
            <person name="Holt S."/>
            <person name="Cochrane G."/>
            <person name="Meng A."/>
            <person name="Brown T."/>
            <person name="Cohen L."/>
        </authorList>
    </citation>
    <scope>NUCLEOTIDE SEQUENCE</scope>
    <source>
        <strain evidence="7">Pbaha01</strain>
    </source>
</reference>
<name>A0A7R9ZVQ3_9DINO</name>
<evidence type="ECO:0000256" key="3">
    <source>
        <dbReference type="ARBA" id="ARBA00022989"/>
    </source>
</evidence>
<dbReference type="InterPro" id="IPR005821">
    <property type="entry name" value="Ion_trans_dom"/>
</dbReference>
<dbReference type="InterPro" id="IPR018490">
    <property type="entry name" value="cNMP-bd_dom_sf"/>
</dbReference>